<keyword evidence="5" id="KW-0547">Nucleotide-binding</keyword>
<evidence type="ECO:0000256" key="2">
    <source>
        <dbReference type="ARBA" id="ARBA00022448"/>
    </source>
</evidence>
<dbReference type="AlphaFoldDB" id="H0UJI3"/>
<dbReference type="GO" id="GO:0005886">
    <property type="term" value="C:plasma membrane"/>
    <property type="evidence" value="ECO:0007669"/>
    <property type="project" value="UniProtKB-SubCell"/>
</dbReference>
<comment type="subcellular location">
    <subcellularLocation>
        <location evidence="1">Cell membrane</location>
        <topology evidence="1">Multi-pass membrane protein</topology>
    </subcellularLocation>
</comment>
<keyword evidence="8 9" id="KW-0472">Membrane</keyword>
<evidence type="ECO:0000313" key="13">
    <source>
        <dbReference type="Proteomes" id="UP000003806"/>
    </source>
</evidence>
<evidence type="ECO:0000256" key="4">
    <source>
        <dbReference type="ARBA" id="ARBA00022692"/>
    </source>
</evidence>
<dbReference type="PROSITE" id="PS50893">
    <property type="entry name" value="ABC_TRANSPORTER_2"/>
    <property type="match status" value="1"/>
</dbReference>
<dbReference type="SUPFAM" id="SSF90123">
    <property type="entry name" value="ABC transporter transmembrane region"/>
    <property type="match status" value="1"/>
</dbReference>
<evidence type="ECO:0000256" key="3">
    <source>
        <dbReference type="ARBA" id="ARBA00022475"/>
    </source>
</evidence>
<evidence type="ECO:0000256" key="6">
    <source>
        <dbReference type="ARBA" id="ARBA00022840"/>
    </source>
</evidence>
<gene>
    <name evidence="12" type="ORF">JonanDRAFT_0441</name>
</gene>
<feature type="transmembrane region" description="Helical" evidence="9">
    <location>
        <begin position="165"/>
        <end position="183"/>
    </location>
</feature>
<keyword evidence="2" id="KW-0813">Transport</keyword>
<feature type="transmembrane region" description="Helical" evidence="9">
    <location>
        <begin position="65"/>
        <end position="84"/>
    </location>
</feature>
<keyword evidence="6" id="KW-0067">ATP-binding</keyword>
<dbReference type="InterPro" id="IPR017871">
    <property type="entry name" value="ABC_transporter-like_CS"/>
</dbReference>
<proteinExistence type="predicted"/>
<dbReference type="InterPro" id="IPR003593">
    <property type="entry name" value="AAA+_ATPase"/>
</dbReference>
<dbReference type="SMART" id="SM00382">
    <property type="entry name" value="AAA"/>
    <property type="match status" value="1"/>
</dbReference>
<evidence type="ECO:0000256" key="9">
    <source>
        <dbReference type="SAM" id="Phobius"/>
    </source>
</evidence>
<dbReference type="EMBL" id="CM001376">
    <property type="protein sequence ID" value="EHM12851.1"/>
    <property type="molecule type" value="Genomic_DNA"/>
</dbReference>
<evidence type="ECO:0000313" key="12">
    <source>
        <dbReference type="EMBL" id="EHM12851.1"/>
    </source>
</evidence>
<dbReference type="RefSeq" id="WP_008520399.1">
    <property type="nucleotide sequence ID" value="NZ_CM001376.1"/>
</dbReference>
<evidence type="ECO:0000256" key="5">
    <source>
        <dbReference type="ARBA" id="ARBA00022741"/>
    </source>
</evidence>
<dbReference type="CDD" id="cd07346">
    <property type="entry name" value="ABC_6TM_exporters"/>
    <property type="match status" value="1"/>
</dbReference>
<feature type="transmembrane region" description="Helical" evidence="9">
    <location>
        <begin position="136"/>
        <end position="159"/>
    </location>
</feature>
<keyword evidence="7 9" id="KW-1133">Transmembrane helix</keyword>
<feature type="domain" description="ABC transporter" evidence="10">
    <location>
        <begin position="338"/>
        <end position="571"/>
    </location>
</feature>
<evidence type="ECO:0000256" key="1">
    <source>
        <dbReference type="ARBA" id="ARBA00004651"/>
    </source>
</evidence>
<accession>H0UJI3</accession>
<dbReference type="Pfam" id="PF00664">
    <property type="entry name" value="ABC_membrane"/>
    <property type="match status" value="1"/>
</dbReference>
<protein>
    <submittedName>
        <fullName evidence="12">ABC-type multidrug transport system, ATPase and permease component</fullName>
    </submittedName>
</protein>
<dbReference type="Pfam" id="PF00005">
    <property type="entry name" value="ABC_tran"/>
    <property type="match status" value="1"/>
</dbReference>
<name>H0UJI3_9BACT</name>
<dbReference type="InterPro" id="IPR011527">
    <property type="entry name" value="ABC1_TM_dom"/>
</dbReference>
<keyword evidence="3" id="KW-1003">Cell membrane</keyword>
<evidence type="ECO:0000259" key="11">
    <source>
        <dbReference type="PROSITE" id="PS50929"/>
    </source>
</evidence>
<dbReference type="PROSITE" id="PS00211">
    <property type="entry name" value="ABC_TRANSPORTER_1"/>
    <property type="match status" value="1"/>
</dbReference>
<evidence type="ECO:0000256" key="8">
    <source>
        <dbReference type="ARBA" id="ARBA00023136"/>
    </source>
</evidence>
<dbReference type="InterPro" id="IPR039421">
    <property type="entry name" value="Type_1_exporter"/>
</dbReference>
<feature type="transmembrane region" description="Helical" evidence="9">
    <location>
        <begin position="255"/>
        <end position="272"/>
    </location>
</feature>
<dbReference type="InterPro" id="IPR003439">
    <property type="entry name" value="ABC_transporter-like_ATP-bd"/>
</dbReference>
<dbReference type="eggNOG" id="COG1132">
    <property type="taxonomic scope" value="Bacteria"/>
</dbReference>
<dbReference type="Gene3D" id="1.20.1560.10">
    <property type="entry name" value="ABC transporter type 1, transmembrane domain"/>
    <property type="match status" value="2"/>
</dbReference>
<dbReference type="Proteomes" id="UP000003806">
    <property type="component" value="Chromosome"/>
</dbReference>
<dbReference type="HOGENOM" id="CLU_000604_84_3_0"/>
<dbReference type="Gene3D" id="3.40.50.300">
    <property type="entry name" value="P-loop containing nucleotide triphosphate hydrolases"/>
    <property type="match status" value="1"/>
</dbReference>
<dbReference type="GO" id="GO:0005524">
    <property type="term" value="F:ATP binding"/>
    <property type="evidence" value="ECO:0007669"/>
    <property type="project" value="UniProtKB-KW"/>
</dbReference>
<dbReference type="GO" id="GO:0016887">
    <property type="term" value="F:ATP hydrolysis activity"/>
    <property type="evidence" value="ECO:0007669"/>
    <property type="project" value="InterPro"/>
</dbReference>
<dbReference type="OrthoDB" id="9762778at2"/>
<feature type="domain" description="ABC transmembrane type-1" evidence="11">
    <location>
        <begin position="24"/>
        <end position="298"/>
    </location>
</feature>
<dbReference type="PANTHER" id="PTHR24221">
    <property type="entry name" value="ATP-BINDING CASSETTE SUB-FAMILY B"/>
    <property type="match status" value="1"/>
</dbReference>
<dbReference type="InterPro" id="IPR027417">
    <property type="entry name" value="P-loop_NTPase"/>
</dbReference>
<dbReference type="GO" id="GO:0034040">
    <property type="term" value="F:ATPase-coupled lipid transmembrane transporter activity"/>
    <property type="evidence" value="ECO:0007669"/>
    <property type="project" value="TreeGrafter"/>
</dbReference>
<keyword evidence="4 9" id="KW-0812">Transmembrane</keyword>
<dbReference type="SUPFAM" id="SSF52540">
    <property type="entry name" value="P-loop containing nucleoside triphosphate hydrolases"/>
    <property type="match status" value="1"/>
</dbReference>
<evidence type="ECO:0000256" key="7">
    <source>
        <dbReference type="ARBA" id="ARBA00022989"/>
    </source>
</evidence>
<organism evidence="12 13">
    <name type="scientific">Jonquetella anthropi DSM 22815</name>
    <dbReference type="NCBI Taxonomy" id="885272"/>
    <lineage>
        <taxon>Bacteria</taxon>
        <taxon>Thermotogati</taxon>
        <taxon>Synergistota</taxon>
        <taxon>Synergistia</taxon>
        <taxon>Synergistales</taxon>
        <taxon>Dethiosulfovibrionaceae</taxon>
        <taxon>Jonquetella</taxon>
    </lineage>
</organism>
<dbReference type="PROSITE" id="PS50929">
    <property type="entry name" value="ABC_TM1F"/>
    <property type="match status" value="1"/>
</dbReference>
<feature type="transmembrane region" description="Helical" evidence="9">
    <location>
        <begin position="20"/>
        <end position="53"/>
    </location>
</feature>
<dbReference type="GO" id="GO:0140359">
    <property type="term" value="F:ABC-type transporter activity"/>
    <property type="evidence" value="ECO:0007669"/>
    <property type="project" value="InterPro"/>
</dbReference>
<reference evidence="12 13" key="1">
    <citation type="submission" date="2011-11" db="EMBL/GenBank/DDBJ databases">
        <title>The Noncontiguous Finished genome of Jonquetella anthropi DSM 22815.</title>
        <authorList>
            <consortium name="US DOE Joint Genome Institute (JGI-PGF)"/>
            <person name="Lucas S."/>
            <person name="Copeland A."/>
            <person name="Lapidus A."/>
            <person name="Glavina del Rio T."/>
            <person name="Dalin E."/>
            <person name="Tice H."/>
            <person name="Bruce D."/>
            <person name="Goodwin L."/>
            <person name="Pitluck S."/>
            <person name="Peters L."/>
            <person name="Mikhailova N."/>
            <person name="Held B."/>
            <person name="Kyrpides N."/>
            <person name="Mavromatis K."/>
            <person name="Ivanova N."/>
            <person name="Markowitz V."/>
            <person name="Cheng J.-F."/>
            <person name="Hugenholtz P."/>
            <person name="Woyke T."/>
            <person name="Wu D."/>
            <person name="Gronow S."/>
            <person name="Wellnitz S."/>
            <person name="Brambilla E."/>
            <person name="Klenk H.-P."/>
            <person name="Eisen J.A."/>
        </authorList>
    </citation>
    <scope>NUCLEOTIDE SEQUENCE [LARGE SCALE GENOMIC DNA]</scope>
    <source>
        <strain evidence="12 13">DSM 22815</strain>
    </source>
</reference>
<dbReference type="PANTHER" id="PTHR24221:SF397">
    <property type="entry name" value="ABC TRANSPORTER, ATP-BINDING TRANSMEMBRANE PROTEIN"/>
    <property type="match status" value="1"/>
</dbReference>
<sequence length="583" mass="63574">MIRHMQRLFALSRTGVWGMLRASLWAALANLSFMIAPGLVALAFIALLNFLYGASPVPAFAWAQYALYSAVAVAVICLIQFGLYQSTFITTYKESASRRISLAEKLRQLPLSFFSQRNLSDLTTTIMNDCAELEQLYSHCVPQLLGSALSTLIIVVGLLSFDWRMGLAVLWPLPAAVWILLAGRSKLGKKNRQFKEATLSRNEAFQEGIETFATIKSCGFEDRYLSGLKEKLDVAETLQMSAEWLGGTMVKTAEAVLRLGLVSTLLTGVWLLSEGTLGLWEFVVFLTVASRIYDPLASEMVFIAHLLFVSEPIARTKQIDDEPAMTGRESFRPDRFDLSFDDVSFSYGSAPVLRHVTFTAKQGQVTALVGPSGGGKSTTARLAARFWDVSSGRVCLGGTDVREISPETLLAHFAIVFQDVVLFDDTVLENIRLGRRDASDEEVLAAAKAAQCDEFVAKMPNGYQTVLGENGSRLSGGQRQRISIARALLKDAPIIILDEATASLDPESETAVQEAIGRLIRNKTALVIAHRLRTVAGADKIVVLSDGQIAEQGTPDELLKAGGTFAAMAGRQTSQSGWSIGRK</sequence>
<dbReference type="STRING" id="885272.JonanDRAFT_0441"/>
<dbReference type="FunFam" id="3.40.50.300:FF:000221">
    <property type="entry name" value="Multidrug ABC transporter ATP-binding protein"/>
    <property type="match status" value="1"/>
</dbReference>
<keyword evidence="13" id="KW-1185">Reference proteome</keyword>
<dbReference type="InterPro" id="IPR036640">
    <property type="entry name" value="ABC1_TM_sf"/>
</dbReference>
<evidence type="ECO:0000259" key="10">
    <source>
        <dbReference type="PROSITE" id="PS50893"/>
    </source>
</evidence>